<organism evidence="3 4">
    <name type="scientific">Methylobacterium iners</name>
    <dbReference type="NCBI Taxonomy" id="418707"/>
    <lineage>
        <taxon>Bacteria</taxon>
        <taxon>Pseudomonadati</taxon>
        <taxon>Pseudomonadota</taxon>
        <taxon>Alphaproteobacteria</taxon>
        <taxon>Hyphomicrobiales</taxon>
        <taxon>Methylobacteriaceae</taxon>
        <taxon>Methylobacterium</taxon>
    </lineage>
</organism>
<evidence type="ECO:0008006" key="5">
    <source>
        <dbReference type="Google" id="ProtNLM"/>
    </source>
</evidence>
<proteinExistence type="predicted"/>
<reference evidence="3" key="1">
    <citation type="journal article" date="2021" name="Front. Microbiol.">
        <title>Comprehensive Comparative Genomics and Phenotyping of Methylobacterium Species.</title>
        <authorList>
            <person name="Alessa O."/>
            <person name="Ogura Y."/>
            <person name="Fujitani Y."/>
            <person name="Takami H."/>
            <person name="Hayashi T."/>
            <person name="Sahin N."/>
            <person name="Tani A."/>
        </authorList>
    </citation>
    <scope>NUCLEOTIDE SEQUENCE</scope>
    <source>
        <strain evidence="3">DSM 19015</strain>
    </source>
</reference>
<feature type="compositionally biased region" description="Polar residues" evidence="1">
    <location>
        <begin position="95"/>
        <end position="111"/>
    </location>
</feature>
<name>A0ABQ4S5W6_9HYPH</name>
<gene>
    <name evidence="3" type="ORF">OCOJLMKI_5010</name>
</gene>
<sequence length="246" mass="24717">MTTIAADPAKQPARNVRLPAIVRAGALACAGIAGLAGLSAGAYWMLSGLAGPPPRPVRIASVASEWPDLKDGLPALAPAAAATPPRNAEPFAVAKSNTDIKSSTDVTSSTAPKAGEETGKVRALASPVRLPNIEPAAVLAPARIAVTVPPARVVALVAPLSGETVRARAAETAFAALPPAPSPRPKANAAPRVRAEAQPAAAPAVAQEPEPEHTEVFGLKVPSLAPAGRKIAESVEALGNAVKDAF</sequence>
<dbReference type="RefSeq" id="WP_238246820.1">
    <property type="nucleotide sequence ID" value="NZ_BPQP01000108.1"/>
</dbReference>
<evidence type="ECO:0000256" key="1">
    <source>
        <dbReference type="SAM" id="MobiDB-lite"/>
    </source>
</evidence>
<keyword evidence="2" id="KW-1133">Transmembrane helix</keyword>
<evidence type="ECO:0000256" key="2">
    <source>
        <dbReference type="SAM" id="Phobius"/>
    </source>
</evidence>
<feature type="region of interest" description="Disordered" evidence="1">
    <location>
        <begin position="95"/>
        <end position="118"/>
    </location>
</feature>
<evidence type="ECO:0000313" key="3">
    <source>
        <dbReference type="EMBL" id="GJD97777.1"/>
    </source>
</evidence>
<reference evidence="3" key="2">
    <citation type="submission" date="2021-08" db="EMBL/GenBank/DDBJ databases">
        <authorList>
            <person name="Tani A."/>
            <person name="Ola A."/>
            <person name="Ogura Y."/>
            <person name="Katsura K."/>
            <person name="Hayashi T."/>
        </authorList>
    </citation>
    <scope>NUCLEOTIDE SEQUENCE</scope>
    <source>
        <strain evidence="3">DSM 19015</strain>
    </source>
</reference>
<evidence type="ECO:0000313" key="4">
    <source>
        <dbReference type="Proteomes" id="UP001055125"/>
    </source>
</evidence>
<keyword evidence="2" id="KW-0472">Membrane</keyword>
<accession>A0ABQ4S5W6</accession>
<feature type="region of interest" description="Disordered" evidence="1">
    <location>
        <begin position="177"/>
        <end position="213"/>
    </location>
</feature>
<keyword evidence="4" id="KW-1185">Reference proteome</keyword>
<keyword evidence="2" id="KW-0812">Transmembrane</keyword>
<feature type="compositionally biased region" description="Low complexity" evidence="1">
    <location>
        <begin position="189"/>
        <end position="208"/>
    </location>
</feature>
<comment type="caution">
    <text evidence="3">The sequence shown here is derived from an EMBL/GenBank/DDBJ whole genome shotgun (WGS) entry which is preliminary data.</text>
</comment>
<protein>
    <recommendedName>
        <fullName evidence="5">Chemotaxis protein CheA</fullName>
    </recommendedName>
</protein>
<dbReference type="Proteomes" id="UP001055125">
    <property type="component" value="Unassembled WGS sequence"/>
</dbReference>
<feature type="transmembrane region" description="Helical" evidence="2">
    <location>
        <begin position="20"/>
        <end position="46"/>
    </location>
</feature>
<dbReference type="EMBL" id="BPQP01000108">
    <property type="protein sequence ID" value="GJD97777.1"/>
    <property type="molecule type" value="Genomic_DNA"/>
</dbReference>